<dbReference type="SUPFAM" id="SSF100920">
    <property type="entry name" value="Heat shock protein 70kD (HSP70), peptide-binding domain"/>
    <property type="match status" value="1"/>
</dbReference>
<reference evidence="6 7" key="1">
    <citation type="journal article" date="2023" name="Hortic Res">
        <title>The complete reference genome for grapevine (Vitis vinifera L.) genetics and breeding.</title>
        <authorList>
            <person name="Shi X."/>
            <person name="Cao S."/>
            <person name="Wang X."/>
            <person name="Huang S."/>
            <person name="Wang Y."/>
            <person name="Liu Z."/>
            <person name="Liu W."/>
            <person name="Leng X."/>
            <person name="Peng Y."/>
            <person name="Wang N."/>
            <person name="Wang Y."/>
            <person name="Ma Z."/>
            <person name="Xu X."/>
            <person name="Zhang F."/>
            <person name="Xue H."/>
            <person name="Zhong H."/>
            <person name="Wang Y."/>
            <person name="Zhang K."/>
            <person name="Velt A."/>
            <person name="Avia K."/>
            <person name="Holtgrawe D."/>
            <person name="Grimplet J."/>
            <person name="Matus J.T."/>
            <person name="Ware D."/>
            <person name="Wu X."/>
            <person name="Wang H."/>
            <person name="Liu C."/>
            <person name="Fang Y."/>
            <person name="Rustenholz C."/>
            <person name="Cheng Z."/>
            <person name="Xiao H."/>
            <person name="Zhou Y."/>
        </authorList>
    </citation>
    <scope>NUCLEOTIDE SEQUENCE [LARGE SCALE GENOMIC DNA]</scope>
    <source>
        <strain evidence="7">cv. Pinot noir / PN40024</strain>
        <tissue evidence="6">Leaf</tissue>
    </source>
</reference>
<dbReference type="PROSITE" id="PS01036">
    <property type="entry name" value="HSP70_3"/>
    <property type="match status" value="1"/>
</dbReference>
<dbReference type="InterPro" id="IPR043129">
    <property type="entry name" value="ATPase_NBD"/>
</dbReference>
<evidence type="ECO:0000256" key="2">
    <source>
        <dbReference type="ARBA" id="ARBA00022824"/>
    </source>
</evidence>
<dbReference type="EMBL" id="CP126661">
    <property type="protein sequence ID" value="WKA02789.1"/>
    <property type="molecule type" value="Genomic_DNA"/>
</dbReference>
<dbReference type="Pfam" id="PF00012">
    <property type="entry name" value="HSP70"/>
    <property type="match status" value="1"/>
</dbReference>
<keyword evidence="1 4" id="KW-0547">Nucleotide-binding</keyword>
<dbReference type="SUPFAM" id="SSF53067">
    <property type="entry name" value="Actin-like ATPase domain"/>
    <property type="match status" value="2"/>
</dbReference>
<evidence type="ECO:0000256" key="5">
    <source>
        <dbReference type="SAM" id="SignalP"/>
    </source>
</evidence>
<accession>A0ABY9D732</accession>
<dbReference type="InterPro" id="IPR018181">
    <property type="entry name" value="Heat_shock_70_CS"/>
</dbReference>
<feature type="signal peptide" evidence="5">
    <location>
        <begin position="1"/>
        <end position="25"/>
    </location>
</feature>
<dbReference type="Gene3D" id="2.60.34.10">
    <property type="entry name" value="Substrate Binding Domain Of DNAk, Chain A, domain 1"/>
    <property type="match status" value="1"/>
</dbReference>
<evidence type="ECO:0000256" key="4">
    <source>
        <dbReference type="RuleBase" id="RU003322"/>
    </source>
</evidence>
<dbReference type="SUPFAM" id="SSF100934">
    <property type="entry name" value="Heat shock protein 70kD (HSP70), C-terminal subdomain"/>
    <property type="match status" value="1"/>
</dbReference>
<evidence type="ECO:0000313" key="7">
    <source>
        <dbReference type="Proteomes" id="UP001227230"/>
    </source>
</evidence>
<dbReference type="Gene3D" id="1.20.1270.10">
    <property type="match status" value="1"/>
</dbReference>
<keyword evidence="5" id="KW-0732">Signal</keyword>
<gene>
    <name evidence="6" type="ORF">VitviT2T_020943</name>
</gene>
<dbReference type="Proteomes" id="UP001227230">
    <property type="component" value="Chromosome 14"/>
</dbReference>
<evidence type="ECO:0000256" key="3">
    <source>
        <dbReference type="ARBA" id="ARBA00022840"/>
    </source>
</evidence>
<name>A0ABY9D732_VITVI</name>
<dbReference type="InterPro" id="IPR042050">
    <property type="entry name" value="BIP_NBD"/>
</dbReference>
<sequence length="649" mass="72363">MAVKNRAVMILQLFVLEFLFGTALAAENSQKLGTVIGIDLGTTYSCVGVYRNGHVEIIANDQGNRITPSWVSFTNTERLIGEAAKNQAALNPERTIFDVKRLIGRKFDDPEVQRDIKFLPYKVVNKEGKPYIQVTIRDGEIKVFSPEEISAMILGKMKETAEAYLGKKIKDAVVTVPAYFNDAQRQATKDAGIIAGLNVARIINEPTAAAIAYGLDKKAEKNILVYDLGGGTFDVSILAIDNGVFEVLATSGDTHLGGEDFDHRVMDYFIKLIKKKYDKDISKDNKALGKLRRECERAKRALSSQHQVRVEIESLFDGIDFSEPLTRARFEELNMDLFKKTMGPVKKALEDAGLKKTDINEIVLVGGSTRIPKIQQMLKEMFDGKEPCKGVNPDEAVAYGAAVQGGILSGEGGEETGGILLLDVAPLSLGIETVGGVMTKLIPRNTVIPTKKSQIFTTYQDQQPTVSIKVYEGERSLTKDCRELGRFELSGIPPAPRGVPQIEVTFEVDANGILHVRAEDKAAKKSQSITITNDKGRLSQEEIDRMVKEAEEFAEEDRQVKERIDARNKLETYLYSMRATINDRDKLADKIDSEDKEKIEAALKEALDWLDDNQNADKDEYNEKLRGVEAVCNPVIKQVYEEWWGFFQF</sequence>
<dbReference type="PROSITE" id="PS00329">
    <property type="entry name" value="HSP70_2"/>
    <property type="match status" value="1"/>
</dbReference>
<dbReference type="CDD" id="cd10241">
    <property type="entry name" value="ASKHA_NBD_HSP70_BiP"/>
    <property type="match status" value="1"/>
</dbReference>
<dbReference type="InterPro" id="IPR013126">
    <property type="entry name" value="Hsp_70_fam"/>
</dbReference>
<organism evidence="6 7">
    <name type="scientific">Vitis vinifera</name>
    <name type="common">Grape</name>
    <dbReference type="NCBI Taxonomy" id="29760"/>
    <lineage>
        <taxon>Eukaryota</taxon>
        <taxon>Viridiplantae</taxon>
        <taxon>Streptophyta</taxon>
        <taxon>Embryophyta</taxon>
        <taxon>Tracheophyta</taxon>
        <taxon>Spermatophyta</taxon>
        <taxon>Magnoliopsida</taxon>
        <taxon>eudicotyledons</taxon>
        <taxon>Gunneridae</taxon>
        <taxon>Pentapetalae</taxon>
        <taxon>rosids</taxon>
        <taxon>Vitales</taxon>
        <taxon>Vitaceae</taxon>
        <taxon>Viteae</taxon>
        <taxon>Vitis</taxon>
    </lineage>
</organism>
<keyword evidence="3 4" id="KW-0067">ATP-binding</keyword>
<dbReference type="PROSITE" id="PS00297">
    <property type="entry name" value="HSP70_1"/>
    <property type="match status" value="1"/>
</dbReference>
<protein>
    <recommendedName>
        <fullName evidence="8">Luminal-binding protein 5</fullName>
    </recommendedName>
</protein>
<dbReference type="NCBIfam" id="NF001413">
    <property type="entry name" value="PRK00290.1"/>
    <property type="match status" value="1"/>
</dbReference>
<evidence type="ECO:0000256" key="1">
    <source>
        <dbReference type="ARBA" id="ARBA00022741"/>
    </source>
</evidence>
<dbReference type="InterPro" id="IPR029047">
    <property type="entry name" value="HSP70_peptide-bd_sf"/>
</dbReference>
<dbReference type="InterPro" id="IPR029048">
    <property type="entry name" value="HSP70_C_sf"/>
</dbReference>
<evidence type="ECO:0008006" key="8">
    <source>
        <dbReference type="Google" id="ProtNLM"/>
    </source>
</evidence>
<dbReference type="Gene3D" id="3.30.420.40">
    <property type="match status" value="2"/>
</dbReference>
<dbReference type="Gene3D" id="3.90.640.10">
    <property type="entry name" value="Actin, Chain A, domain 4"/>
    <property type="match status" value="1"/>
</dbReference>
<keyword evidence="2" id="KW-0256">Endoplasmic reticulum</keyword>
<feature type="chain" id="PRO_5046330581" description="Luminal-binding protein 5" evidence="5">
    <location>
        <begin position="26"/>
        <end position="649"/>
    </location>
</feature>
<keyword evidence="7" id="KW-1185">Reference proteome</keyword>
<dbReference type="PRINTS" id="PR00301">
    <property type="entry name" value="HEATSHOCK70"/>
</dbReference>
<comment type="similarity">
    <text evidence="4">Belongs to the heat shock protein 70 family.</text>
</comment>
<dbReference type="PANTHER" id="PTHR19375">
    <property type="entry name" value="HEAT SHOCK PROTEIN 70KDA"/>
    <property type="match status" value="1"/>
</dbReference>
<proteinExistence type="inferred from homology"/>
<evidence type="ECO:0000313" key="6">
    <source>
        <dbReference type="EMBL" id="WKA02789.1"/>
    </source>
</evidence>